<organism evidence="2 3">
    <name type="scientific">Thalassotalea profundi</name>
    <dbReference type="NCBI Taxonomy" id="2036687"/>
    <lineage>
        <taxon>Bacteria</taxon>
        <taxon>Pseudomonadati</taxon>
        <taxon>Pseudomonadota</taxon>
        <taxon>Gammaproteobacteria</taxon>
        <taxon>Alteromonadales</taxon>
        <taxon>Colwelliaceae</taxon>
        <taxon>Thalassotalea</taxon>
    </lineage>
</organism>
<feature type="transmembrane region" description="Helical" evidence="1">
    <location>
        <begin position="76"/>
        <end position="99"/>
    </location>
</feature>
<name>A0ABQ3IHH1_9GAMM</name>
<feature type="transmembrane region" description="Helical" evidence="1">
    <location>
        <begin position="172"/>
        <end position="189"/>
    </location>
</feature>
<evidence type="ECO:0000313" key="2">
    <source>
        <dbReference type="EMBL" id="GHE79019.1"/>
    </source>
</evidence>
<evidence type="ECO:0000313" key="3">
    <source>
        <dbReference type="Proteomes" id="UP000626370"/>
    </source>
</evidence>
<feature type="transmembrane region" description="Helical" evidence="1">
    <location>
        <begin position="128"/>
        <end position="151"/>
    </location>
</feature>
<evidence type="ECO:0008006" key="4">
    <source>
        <dbReference type="Google" id="ProtNLM"/>
    </source>
</evidence>
<feature type="transmembrane region" description="Helical" evidence="1">
    <location>
        <begin position="32"/>
        <end position="55"/>
    </location>
</feature>
<reference evidence="3" key="1">
    <citation type="journal article" date="2019" name="Int. J. Syst. Evol. Microbiol.">
        <title>The Global Catalogue of Microorganisms (GCM) 10K type strain sequencing project: providing services to taxonomists for standard genome sequencing and annotation.</title>
        <authorList>
            <consortium name="The Broad Institute Genomics Platform"/>
            <consortium name="The Broad Institute Genome Sequencing Center for Infectious Disease"/>
            <person name="Wu L."/>
            <person name="Ma J."/>
        </authorList>
    </citation>
    <scope>NUCLEOTIDE SEQUENCE [LARGE SCALE GENOMIC DNA]</scope>
    <source>
        <strain evidence="3">CGMCC 1.15922</strain>
    </source>
</reference>
<sequence length="220" mass="25045">MSYVLLILSTIAILFIAELIRSYLIEYELGSMFISFCVGFILLTPLVSLLLYPLLLSSGLKQVPSPFYMMLKNIGLVLLVQLLFFFIWMTDAIAVYSIYVDQDSFLAKALNINNFRADLSQEFYWGNLILACVFSLISLVIGVLPCLVAQLNNQGVVRNFVISITFANHNKVLFVVYACILAAIIVLPLLYTPFLFLLCFPIAFRYVCCDLFHRYQEVLK</sequence>
<keyword evidence="1" id="KW-1133">Transmembrane helix</keyword>
<keyword evidence="1" id="KW-0812">Transmembrane</keyword>
<dbReference type="Proteomes" id="UP000626370">
    <property type="component" value="Unassembled WGS sequence"/>
</dbReference>
<keyword evidence="1" id="KW-0472">Membrane</keyword>
<dbReference type="EMBL" id="BNAH01000001">
    <property type="protein sequence ID" value="GHE79019.1"/>
    <property type="molecule type" value="Genomic_DNA"/>
</dbReference>
<gene>
    <name evidence="2" type="ORF">GCM10011501_03680</name>
</gene>
<keyword evidence="3" id="KW-1185">Reference proteome</keyword>
<proteinExistence type="predicted"/>
<protein>
    <recommendedName>
        <fullName evidence="4">DUF2189 domain-containing protein</fullName>
    </recommendedName>
</protein>
<accession>A0ABQ3IHH1</accession>
<comment type="caution">
    <text evidence="2">The sequence shown here is derived from an EMBL/GenBank/DDBJ whole genome shotgun (WGS) entry which is preliminary data.</text>
</comment>
<evidence type="ECO:0000256" key="1">
    <source>
        <dbReference type="SAM" id="Phobius"/>
    </source>
</evidence>